<reference evidence="2 3" key="1">
    <citation type="submission" date="2023-02" db="EMBL/GenBank/DDBJ databases">
        <title>LHISI_Scaffold_Assembly.</title>
        <authorList>
            <person name="Stuart O.P."/>
            <person name="Cleave R."/>
            <person name="Magrath M.J.L."/>
            <person name="Mikheyev A.S."/>
        </authorList>
    </citation>
    <scope>NUCLEOTIDE SEQUENCE [LARGE SCALE GENOMIC DNA]</scope>
    <source>
        <strain evidence="2">Daus_M_001</strain>
        <tissue evidence="2">Leg muscle</tissue>
    </source>
</reference>
<dbReference type="Proteomes" id="UP001159363">
    <property type="component" value="Chromosome 4"/>
</dbReference>
<sequence>MQGRGKQETPEKTCVPAASSGTIPTCENPAATPPGNEPGAPTSPPTKVNLVQYPAGSLPDYFQLFCSVRLPPRRTWLNTQPGHSRITSNSSVPFASHQGEPGSIPSRVTPGLLPTLLFRSPPTKANLVKYPAESLPDYFQLFCSVRLPPRRTWLNTQPGHSRITSNSSVPFASHQGEPGSIPSRVTPGLLPTLLFRSPPTKANLVKYPAESLPDYFQLFCSVRLPPRRTWLNTQPGHSRITSNSSVPFASHQGEPGSIPSRVTPGLLPTLLFRSPPTKANLVQCPGGSLPDYFQLFCSVRLPPRRTWFNTQPGHSRITSNSSVPFASHQGEHGSMPGRCTPGLLPTLLNRSPPTKANRVQSPEVPPGLLPTLLYHSPPPRRTGFNARAGHSRITSNSSVPFASHQGEPGSMPGRCTPGLLPTLLYSSPPTKANLVQCPGVALPDYFQLFCTIRLPPRRTWFNARALHSRITSNSSVPFASHQGEPGSMPGRCTPGLLPTLLYHSPPTKANRVQSPGGSLPDFANGKLGAAVAVRLACLPSTNTNRVQSPAGSLSDFRMCESCRTKPLLGGVSRGSPVPPTLSFRRCSILTLIVDSQDLAIKSHPNLFTHSSLVRVAVASRLACSSPTKAKRIHSPAGRCRWSAGFLRDLPFSPLLHSCAPPNSPRLTFIGSQDHDVKSSANLFTHKRTQLNINLHSMALTRPFTPPPATHQIEGQTRYPPMLMSDLRADNPSADAVAKPRTPALFPCYQCASGGVHPNYLLGVDNHAHLPFTIGATVAERLATSSPIKAIRVQSRPGHSGFSHVGIVADDVDSRRIFSGISRFPRPFIPALLHYTHIDHLHRL</sequence>
<accession>A0ABQ9HDB2</accession>
<feature type="region of interest" description="Disordered" evidence="1">
    <location>
        <begin position="1"/>
        <end position="48"/>
    </location>
</feature>
<protein>
    <submittedName>
        <fullName evidence="2">Uncharacterized protein</fullName>
    </submittedName>
</protein>
<feature type="compositionally biased region" description="Pro residues" evidence="1">
    <location>
        <begin position="31"/>
        <end position="44"/>
    </location>
</feature>
<feature type="compositionally biased region" description="Basic and acidic residues" evidence="1">
    <location>
        <begin position="1"/>
        <end position="11"/>
    </location>
</feature>
<feature type="compositionally biased region" description="Polar residues" evidence="1">
    <location>
        <begin position="348"/>
        <end position="360"/>
    </location>
</feature>
<dbReference type="EMBL" id="JARBHB010000005">
    <property type="protein sequence ID" value="KAJ8882312.1"/>
    <property type="molecule type" value="Genomic_DNA"/>
</dbReference>
<feature type="compositionally biased region" description="Polar residues" evidence="1">
    <location>
        <begin position="80"/>
        <end position="93"/>
    </location>
</feature>
<proteinExistence type="predicted"/>
<name>A0ABQ9HDB2_9NEOP</name>
<evidence type="ECO:0000313" key="3">
    <source>
        <dbReference type="Proteomes" id="UP001159363"/>
    </source>
</evidence>
<evidence type="ECO:0000313" key="2">
    <source>
        <dbReference type="EMBL" id="KAJ8882312.1"/>
    </source>
</evidence>
<feature type="region of interest" description="Disordered" evidence="1">
    <location>
        <begin position="157"/>
        <end position="182"/>
    </location>
</feature>
<comment type="caution">
    <text evidence="2">The sequence shown here is derived from an EMBL/GenBank/DDBJ whole genome shotgun (WGS) entry which is preliminary data.</text>
</comment>
<feature type="compositionally biased region" description="Polar residues" evidence="1">
    <location>
        <begin position="157"/>
        <end position="170"/>
    </location>
</feature>
<feature type="compositionally biased region" description="Polar residues" evidence="1">
    <location>
        <begin position="234"/>
        <end position="247"/>
    </location>
</feature>
<keyword evidence="3" id="KW-1185">Reference proteome</keyword>
<gene>
    <name evidence="2" type="ORF">PR048_014114</name>
</gene>
<feature type="region of interest" description="Disordered" evidence="1">
    <location>
        <begin position="327"/>
        <end position="366"/>
    </location>
</feature>
<feature type="region of interest" description="Disordered" evidence="1">
    <location>
        <begin position="80"/>
        <end position="105"/>
    </location>
</feature>
<feature type="region of interest" description="Disordered" evidence="1">
    <location>
        <begin position="234"/>
        <end position="259"/>
    </location>
</feature>
<evidence type="ECO:0000256" key="1">
    <source>
        <dbReference type="SAM" id="MobiDB-lite"/>
    </source>
</evidence>
<organism evidence="2 3">
    <name type="scientific">Dryococelus australis</name>
    <dbReference type="NCBI Taxonomy" id="614101"/>
    <lineage>
        <taxon>Eukaryota</taxon>
        <taxon>Metazoa</taxon>
        <taxon>Ecdysozoa</taxon>
        <taxon>Arthropoda</taxon>
        <taxon>Hexapoda</taxon>
        <taxon>Insecta</taxon>
        <taxon>Pterygota</taxon>
        <taxon>Neoptera</taxon>
        <taxon>Polyneoptera</taxon>
        <taxon>Phasmatodea</taxon>
        <taxon>Verophasmatodea</taxon>
        <taxon>Anareolatae</taxon>
        <taxon>Phasmatidae</taxon>
        <taxon>Eurycanthinae</taxon>
        <taxon>Dryococelus</taxon>
    </lineage>
</organism>